<dbReference type="AlphaFoldDB" id="A0A656Z4D5"/>
<sequence>MQITILGSGVIGVTSAYYLAKLGMKSLSLTARKALHWKPASPMLDRFRRAMHRHGQHPAFH</sequence>
<organism evidence="1">
    <name type="scientific">Brucella anthropi</name>
    <name type="common">Ochrobactrum anthropi</name>
    <dbReference type="NCBI Taxonomy" id="529"/>
    <lineage>
        <taxon>Bacteria</taxon>
        <taxon>Pseudomonadati</taxon>
        <taxon>Pseudomonadota</taxon>
        <taxon>Alphaproteobacteria</taxon>
        <taxon>Hyphomicrobiales</taxon>
        <taxon>Brucellaceae</taxon>
        <taxon>Brucella/Ochrobactrum group</taxon>
        <taxon>Brucella</taxon>
    </lineage>
</organism>
<dbReference type="InterPro" id="IPR036188">
    <property type="entry name" value="FAD/NAD-bd_sf"/>
</dbReference>
<dbReference type="SUPFAM" id="SSF51905">
    <property type="entry name" value="FAD/NAD(P)-binding domain"/>
    <property type="match status" value="1"/>
</dbReference>
<evidence type="ECO:0000313" key="1">
    <source>
        <dbReference type="EMBL" id="KYB45503.1"/>
    </source>
</evidence>
<gene>
    <name evidence="1" type="ORF">AB664_00775</name>
</gene>
<evidence type="ECO:0008006" key="2">
    <source>
        <dbReference type="Google" id="ProtNLM"/>
    </source>
</evidence>
<accession>A0A656Z4D5</accession>
<protein>
    <recommendedName>
        <fullName evidence="2">FAD dependent oxidoreductase domain-containing protein</fullName>
    </recommendedName>
</protein>
<dbReference type="Gene3D" id="3.50.50.60">
    <property type="entry name" value="FAD/NAD(P)-binding domain"/>
    <property type="match status" value="1"/>
</dbReference>
<name>A0A656Z4D5_BRUAN</name>
<reference evidence="1" key="1">
    <citation type="submission" date="2016-02" db="EMBL/GenBank/DDBJ databases">
        <title>Genomic sequences of Ochrobactrum anthropi.</title>
        <authorList>
            <person name="Chudasama K.S."/>
            <person name="Thaker V.S."/>
        </authorList>
    </citation>
    <scope>NUCLEOTIDE SEQUENCE [LARGE SCALE GENOMIC DNA]</scope>
    <source>
        <strain evidence="1">SUBG007</strain>
    </source>
</reference>
<dbReference type="EMBL" id="LUAY01004462">
    <property type="protein sequence ID" value="KYB45503.1"/>
    <property type="molecule type" value="Genomic_DNA"/>
</dbReference>
<comment type="caution">
    <text evidence="1">The sequence shown here is derived from an EMBL/GenBank/DDBJ whole genome shotgun (WGS) entry which is preliminary data.</text>
</comment>
<proteinExistence type="predicted"/>